<dbReference type="AlphaFoldDB" id="A0A5D8Z9V3"/>
<dbReference type="EMBL" id="VTRV01000009">
    <property type="protein sequence ID" value="TZF91420.1"/>
    <property type="molecule type" value="Genomic_DNA"/>
</dbReference>
<evidence type="ECO:0000313" key="2">
    <source>
        <dbReference type="Proteomes" id="UP000323164"/>
    </source>
</evidence>
<organism evidence="1 2">
    <name type="scientific">Cognatilysobacter lacus</name>
    <dbReference type="NCBI Taxonomy" id="1643323"/>
    <lineage>
        <taxon>Bacteria</taxon>
        <taxon>Pseudomonadati</taxon>
        <taxon>Pseudomonadota</taxon>
        <taxon>Gammaproteobacteria</taxon>
        <taxon>Lysobacterales</taxon>
        <taxon>Lysobacteraceae</taxon>
        <taxon>Cognatilysobacter</taxon>
    </lineage>
</organism>
<protein>
    <submittedName>
        <fullName evidence="1">Uncharacterized protein</fullName>
    </submittedName>
</protein>
<evidence type="ECO:0000313" key="1">
    <source>
        <dbReference type="EMBL" id="TZF91420.1"/>
    </source>
</evidence>
<dbReference type="RefSeq" id="WP_149351622.1">
    <property type="nucleotide sequence ID" value="NZ_VTRV01000009.1"/>
</dbReference>
<dbReference type="Proteomes" id="UP000323164">
    <property type="component" value="Unassembled WGS sequence"/>
</dbReference>
<accession>A0A5D8Z9V3</accession>
<sequence length="78" mass="8455">MRFDLFRRTDLHVLIVPSALPRPEALASEGPLLAAGKACVEFEQMSHGLAQAIAIRGYGVVDPIDEALIRDSLLDPTV</sequence>
<keyword evidence="2" id="KW-1185">Reference proteome</keyword>
<reference evidence="1 2" key="1">
    <citation type="submission" date="2019-08" db="EMBL/GenBank/DDBJ databases">
        <title>Draft genome sequence of Lysobacter sp. UKS-15.</title>
        <authorList>
            <person name="Im W.-T."/>
        </authorList>
    </citation>
    <scope>NUCLEOTIDE SEQUENCE [LARGE SCALE GENOMIC DNA]</scope>
    <source>
        <strain evidence="1 2">UKS-15</strain>
    </source>
</reference>
<proteinExistence type="predicted"/>
<gene>
    <name evidence="1" type="ORF">FW784_01680</name>
</gene>
<dbReference type="OrthoDB" id="9914537at2"/>
<comment type="caution">
    <text evidence="1">The sequence shown here is derived from an EMBL/GenBank/DDBJ whole genome shotgun (WGS) entry which is preliminary data.</text>
</comment>
<name>A0A5D8Z9V3_9GAMM</name>